<keyword evidence="1" id="KW-0812">Transmembrane</keyword>
<evidence type="ECO:0000313" key="2">
    <source>
        <dbReference type="EMBL" id="MFC4909171.1"/>
    </source>
</evidence>
<dbReference type="EMBL" id="JBHSIT010000005">
    <property type="protein sequence ID" value="MFC4909171.1"/>
    <property type="molecule type" value="Genomic_DNA"/>
</dbReference>
<sequence length="164" mass="17043">MIGGRILDADAVASAITGRLMYARALVAAAATQGNVIVILCAALVGGLARVPDGVRRQGAAVLLAVPVVVVEPLDQDRAVPLAELMAAARPPSGDLVTAAVVLSARRRGWPIVSGRARELLALDAAVEIDRLPRPAPPPISPPAPVACIRRPQPARSPRPCAWW</sequence>
<feature type="transmembrane region" description="Helical" evidence="1">
    <location>
        <begin position="25"/>
        <end position="49"/>
    </location>
</feature>
<organism evidence="2 3">
    <name type="scientific">Actinomadura gamaensis</name>
    <dbReference type="NCBI Taxonomy" id="1763541"/>
    <lineage>
        <taxon>Bacteria</taxon>
        <taxon>Bacillati</taxon>
        <taxon>Actinomycetota</taxon>
        <taxon>Actinomycetes</taxon>
        <taxon>Streptosporangiales</taxon>
        <taxon>Thermomonosporaceae</taxon>
        <taxon>Actinomadura</taxon>
    </lineage>
</organism>
<evidence type="ECO:0000256" key="1">
    <source>
        <dbReference type="SAM" id="Phobius"/>
    </source>
</evidence>
<name>A0ABV9U0F9_9ACTN</name>
<comment type="caution">
    <text evidence="2">The sequence shown here is derived from an EMBL/GenBank/DDBJ whole genome shotgun (WGS) entry which is preliminary data.</text>
</comment>
<evidence type="ECO:0008006" key="4">
    <source>
        <dbReference type="Google" id="ProtNLM"/>
    </source>
</evidence>
<gene>
    <name evidence="2" type="ORF">ACFPCY_17750</name>
</gene>
<protein>
    <recommendedName>
        <fullName evidence="4">PIN domain-containing protein</fullName>
    </recommendedName>
</protein>
<keyword evidence="1" id="KW-1133">Transmembrane helix</keyword>
<reference evidence="3" key="1">
    <citation type="journal article" date="2019" name="Int. J. Syst. Evol. Microbiol.">
        <title>The Global Catalogue of Microorganisms (GCM) 10K type strain sequencing project: providing services to taxonomists for standard genome sequencing and annotation.</title>
        <authorList>
            <consortium name="The Broad Institute Genomics Platform"/>
            <consortium name="The Broad Institute Genome Sequencing Center for Infectious Disease"/>
            <person name="Wu L."/>
            <person name="Ma J."/>
        </authorList>
    </citation>
    <scope>NUCLEOTIDE SEQUENCE [LARGE SCALE GENOMIC DNA]</scope>
    <source>
        <strain evidence="3">KLKA75</strain>
    </source>
</reference>
<evidence type="ECO:0000313" key="3">
    <source>
        <dbReference type="Proteomes" id="UP001595872"/>
    </source>
</evidence>
<proteinExistence type="predicted"/>
<dbReference type="RefSeq" id="WP_378256487.1">
    <property type="nucleotide sequence ID" value="NZ_JBHSIT010000005.1"/>
</dbReference>
<keyword evidence="1" id="KW-0472">Membrane</keyword>
<keyword evidence="3" id="KW-1185">Reference proteome</keyword>
<dbReference type="Proteomes" id="UP001595872">
    <property type="component" value="Unassembled WGS sequence"/>
</dbReference>
<accession>A0ABV9U0F9</accession>